<proteinExistence type="predicted"/>
<accession>A0ABQ9ZJ09</accession>
<keyword evidence="3" id="KW-1185">Reference proteome</keyword>
<gene>
    <name evidence="2" type="ORF">OUZ56_025157</name>
</gene>
<protein>
    <recommendedName>
        <fullName evidence="1">CpG binding protein C-terminal domain-containing protein</fullName>
    </recommendedName>
</protein>
<feature type="domain" description="CpG binding protein C-terminal" evidence="1">
    <location>
        <begin position="82"/>
        <end position="123"/>
    </location>
</feature>
<evidence type="ECO:0000313" key="3">
    <source>
        <dbReference type="Proteomes" id="UP001234178"/>
    </source>
</evidence>
<evidence type="ECO:0000313" key="2">
    <source>
        <dbReference type="EMBL" id="KAK4012907.1"/>
    </source>
</evidence>
<name>A0ABQ9ZJ09_9CRUS</name>
<organism evidence="2 3">
    <name type="scientific">Daphnia magna</name>
    <dbReference type="NCBI Taxonomy" id="35525"/>
    <lineage>
        <taxon>Eukaryota</taxon>
        <taxon>Metazoa</taxon>
        <taxon>Ecdysozoa</taxon>
        <taxon>Arthropoda</taxon>
        <taxon>Crustacea</taxon>
        <taxon>Branchiopoda</taxon>
        <taxon>Diplostraca</taxon>
        <taxon>Cladocera</taxon>
        <taxon>Anomopoda</taxon>
        <taxon>Daphniidae</taxon>
        <taxon>Daphnia</taxon>
    </lineage>
</organism>
<comment type="caution">
    <text evidence="2">The sequence shown here is derived from an EMBL/GenBank/DDBJ whole genome shotgun (WGS) entry which is preliminary data.</text>
</comment>
<dbReference type="Proteomes" id="UP001234178">
    <property type="component" value="Unassembled WGS sequence"/>
</dbReference>
<dbReference type="InterPro" id="IPR022056">
    <property type="entry name" value="CpG-bd_C"/>
</dbReference>
<dbReference type="EMBL" id="JAOYFB010000004">
    <property type="protein sequence ID" value="KAK4012907.1"/>
    <property type="molecule type" value="Genomic_DNA"/>
</dbReference>
<sequence length="139" mass="15675">MERGEKITAASVTRQGKPSVSLFPTRNCKNTTSYLSYFCGQLSPKENTPSTDLEGESEIENSAAMKHVRINTAVTSAVKKLAPTRTYQILAQRIQEWGLTPCRAEENDKKQLVQMCRQQNKSRFSACGDVFLVLMRKRN</sequence>
<reference evidence="2 3" key="1">
    <citation type="journal article" date="2023" name="Nucleic Acids Res.">
        <title>The hologenome of Daphnia magna reveals possible DNA methylation and microbiome-mediated evolution of the host genome.</title>
        <authorList>
            <person name="Chaturvedi A."/>
            <person name="Li X."/>
            <person name="Dhandapani V."/>
            <person name="Marshall H."/>
            <person name="Kissane S."/>
            <person name="Cuenca-Cambronero M."/>
            <person name="Asole G."/>
            <person name="Calvet F."/>
            <person name="Ruiz-Romero M."/>
            <person name="Marangio P."/>
            <person name="Guigo R."/>
            <person name="Rago D."/>
            <person name="Mirbahai L."/>
            <person name="Eastwood N."/>
            <person name="Colbourne J.K."/>
            <person name="Zhou J."/>
            <person name="Mallon E."/>
            <person name="Orsini L."/>
        </authorList>
    </citation>
    <scope>NUCLEOTIDE SEQUENCE [LARGE SCALE GENOMIC DNA]</scope>
    <source>
        <strain evidence="2">LRV0_1</strain>
    </source>
</reference>
<dbReference type="Pfam" id="PF12269">
    <property type="entry name" value="CpG_bind_C"/>
    <property type="match status" value="1"/>
</dbReference>
<evidence type="ECO:0000259" key="1">
    <source>
        <dbReference type="Pfam" id="PF12269"/>
    </source>
</evidence>